<dbReference type="InterPro" id="IPR015421">
    <property type="entry name" value="PyrdxlP-dep_Trfase_major"/>
</dbReference>
<dbReference type="PANTHER" id="PTHR46383:SF4">
    <property type="entry name" value="AMINOTRANSFERASE"/>
    <property type="match status" value="1"/>
</dbReference>
<dbReference type="InterPro" id="IPR004838">
    <property type="entry name" value="NHTrfase_class1_PyrdxlP-BS"/>
</dbReference>
<evidence type="ECO:0000256" key="3">
    <source>
        <dbReference type="ARBA" id="ARBA00022576"/>
    </source>
</evidence>
<evidence type="ECO:0000256" key="1">
    <source>
        <dbReference type="ARBA" id="ARBA00001933"/>
    </source>
</evidence>
<dbReference type="STRING" id="1218508.JG29_10920"/>
<comment type="caution">
    <text evidence="8">The sequence shown here is derived from an EMBL/GenBank/DDBJ whole genome shotgun (WGS) entry which is preliminary data.</text>
</comment>
<dbReference type="EMBL" id="JXBZ01000008">
    <property type="protein sequence ID" value="KJY48685.1"/>
    <property type="molecule type" value="Genomic_DNA"/>
</dbReference>
<evidence type="ECO:0000256" key="4">
    <source>
        <dbReference type="ARBA" id="ARBA00022679"/>
    </source>
</evidence>
<keyword evidence="4 6" id="KW-0808">Transferase</keyword>
<dbReference type="GO" id="GO:0030170">
    <property type="term" value="F:pyridoxal phosphate binding"/>
    <property type="evidence" value="ECO:0007669"/>
    <property type="project" value="InterPro"/>
</dbReference>
<dbReference type="PROSITE" id="PS00105">
    <property type="entry name" value="AA_TRANSFER_CLASS_1"/>
    <property type="match status" value="1"/>
</dbReference>
<reference evidence="8 9" key="1">
    <citation type="submission" date="2014-12" db="EMBL/GenBank/DDBJ databases">
        <title>Comparative genomics of the lactic acid bacteria isolated from the honey bee gut.</title>
        <authorList>
            <person name="Ellegaard K.M."/>
            <person name="Tamarit D."/>
            <person name="Javelind E."/>
            <person name="Olofsson T."/>
            <person name="Andersson S.G."/>
            <person name="Vasquez A."/>
        </authorList>
    </citation>
    <scope>NUCLEOTIDE SEQUENCE [LARGE SCALE GENOMIC DNA]</scope>
    <source>
        <strain evidence="8 9">Hon2</strain>
    </source>
</reference>
<dbReference type="OrthoDB" id="9802328at2"/>
<dbReference type="InterPro" id="IPR015424">
    <property type="entry name" value="PyrdxlP-dep_Trfase"/>
</dbReference>
<dbReference type="EC" id="2.6.1.-" evidence="6"/>
<dbReference type="InterPro" id="IPR050596">
    <property type="entry name" value="AspAT/PAT-like"/>
</dbReference>
<dbReference type="RefSeq" id="WP_045922949.1">
    <property type="nucleotide sequence ID" value="NZ_JBHTHW010000008.1"/>
</dbReference>
<dbReference type="PATRIC" id="fig|1218508.4.peg.1078"/>
<evidence type="ECO:0000313" key="9">
    <source>
        <dbReference type="Proteomes" id="UP000033695"/>
    </source>
</evidence>
<comment type="similarity">
    <text evidence="2 6">Belongs to the class-I pyridoxal-phosphate-dependent aminotransferase family.</text>
</comment>
<feature type="domain" description="Aminotransferase class I/classII large" evidence="7">
    <location>
        <begin position="36"/>
        <end position="385"/>
    </location>
</feature>
<dbReference type="SUPFAM" id="SSF53383">
    <property type="entry name" value="PLP-dependent transferases"/>
    <property type="match status" value="1"/>
</dbReference>
<dbReference type="Gene3D" id="3.90.1150.10">
    <property type="entry name" value="Aspartate Aminotransferase, domain 1"/>
    <property type="match status" value="1"/>
</dbReference>
<sequence length="396" mass="43656">MPQLAADLTQITHTPLEKIPSSGIRAFAQRIDDIPDLIKLTLGEPDLNTPEHVKQAAVQSILANDSHYSDQRGTLQLRQAISNYLQRKQNLTYDPKSEIIVTVGATEALTAIALSLFQPGDQIIVPTPSYALYFPLIQYTQAELVAINTASTDFVLTPQALKNTLQEHPQAKAILLNYPTNPTGREYSEKVLKQLVPIIRQSHLYVISDEIYSELTYDCPHVSIARYLPERTLLVNGVSKSHAMTGYRIGYLAGPETLINLIAKMHAFMITAPSNPAQAAAAEALENGDQDPVDSRHIYQKRRDYIVQALNEMGLQTMPGEGAFYVFAKIPAQYKNDDEAFALDLAHKAKVGGTPGKSFGPGGEGYIRFSYAASDADLRKAMSRIQKFLSAEVVVK</sequence>
<dbReference type="FunFam" id="3.40.640.10:FF:000033">
    <property type="entry name" value="Aspartate aminotransferase"/>
    <property type="match status" value="1"/>
</dbReference>
<proteinExistence type="inferred from homology"/>
<gene>
    <name evidence="8" type="ORF">JG29_10920</name>
</gene>
<evidence type="ECO:0000259" key="7">
    <source>
        <dbReference type="Pfam" id="PF00155"/>
    </source>
</evidence>
<dbReference type="GO" id="GO:0006520">
    <property type="term" value="P:amino acid metabolic process"/>
    <property type="evidence" value="ECO:0007669"/>
    <property type="project" value="InterPro"/>
</dbReference>
<dbReference type="CDD" id="cd00609">
    <property type="entry name" value="AAT_like"/>
    <property type="match status" value="1"/>
</dbReference>
<dbReference type="Pfam" id="PF00155">
    <property type="entry name" value="Aminotran_1_2"/>
    <property type="match status" value="1"/>
</dbReference>
<dbReference type="GO" id="GO:0008483">
    <property type="term" value="F:transaminase activity"/>
    <property type="evidence" value="ECO:0007669"/>
    <property type="project" value="UniProtKB-KW"/>
</dbReference>
<dbReference type="HOGENOM" id="CLU_017584_4_3_9"/>
<dbReference type="PANTHER" id="PTHR46383">
    <property type="entry name" value="ASPARTATE AMINOTRANSFERASE"/>
    <property type="match status" value="1"/>
</dbReference>
<keyword evidence="9" id="KW-1185">Reference proteome</keyword>
<evidence type="ECO:0000256" key="5">
    <source>
        <dbReference type="ARBA" id="ARBA00022898"/>
    </source>
</evidence>
<dbReference type="AlphaFoldDB" id="A0A0F4KQK4"/>
<evidence type="ECO:0000313" key="8">
    <source>
        <dbReference type="EMBL" id="KJY48685.1"/>
    </source>
</evidence>
<evidence type="ECO:0000256" key="6">
    <source>
        <dbReference type="RuleBase" id="RU000481"/>
    </source>
</evidence>
<comment type="cofactor">
    <cofactor evidence="1 6">
        <name>pyridoxal 5'-phosphate</name>
        <dbReference type="ChEBI" id="CHEBI:597326"/>
    </cofactor>
</comment>
<evidence type="ECO:0000256" key="2">
    <source>
        <dbReference type="ARBA" id="ARBA00007441"/>
    </source>
</evidence>
<name>A0A0F4KQK4_9LACO</name>
<dbReference type="Gene3D" id="3.40.640.10">
    <property type="entry name" value="Type I PLP-dependent aspartate aminotransferase-like (Major domain)"/>
    <property type="match status" value="1"/>
</dbReference>
<dbReference type="Proteomes" id="UP000033695">
    <property type="component" value="Unassembled WGS sequence"/>
</dbReference>
<keyword evidence="3 6" id="KW-0032">Aminotransferase</keyword>
<protein>
    <recommendedName>
        <fullName evidence="6">Aminotransferase</fullName>
        <ecNumber evidence="6">2.6.1.-</ecNumber>
    </recommendedName>
</protein>
<accession>A0A0F4KQK4</accession>
<keyword evidence="5" id="KW-0663">Pyridoxal phosphate</keyword>
<dbReference type="InterPro" id="IPR015422">
    <property type="entry name" value="PyrdxlP-dep_Trfase_small"/>
</dbReference>
<organism evidence="8 9">
    <name type="scientific">Bombilactobacillus mellis</name>
    <dbReference type="NCBI Taxonomy" id="1218508"/>
    <lineage>
        <taxon>Bacteria</taxon>
        <taxon>Bacillati</taxon>
        <taxon>Bacillota</taxon>
        <taxon>Bacilli</taxon>
        <taxon>Lactobacillales</taxon>
        <taxon>Lactobacillaceae</taxon>
        <taxon>Bombilactobacillus</taxon>
    </lineage>
</organism>
<dbReference type="InterPro" id="IPR004839">
    <property type="entry name" value="Aminotransferase_I/II_large"/>
</dbReference>